<name>A0A3B0SQL0_9ZZZZ</name>
<accession>A0A3B0SQL0</accession>
<gene>
    <name evidence="1" type="ORF">MNBD_ACTINO02-446</name>
</gene>
<feature type="non-terminal residue" evidence="1">
    <location>
        <position position="62"/>
    </location>
</feature>
<sequence length="62" mass="6960">MALWSRQFPLGSGFVDSLREWRTQLKQLTTGAVRQVRSPGNLPASPVSAYSIWRSYASSTQM</sequence>
<dbReference type="AlphaFoldDB" id="A0A3B0SQL0"/>
<evidence type="ECO:0000313" key="1">
    <source>
        <dbReference type="EMBL" id="VAW06433.1"/>
    </source>
</evidence>
<protein>
    <submittedName>
        <fullName evidence="1">Uncharacterized protein</fullName>
    </submittedName>
</protein>
<dbReference type="EMBL" id="UOEK01000352">
    <property type="protein sequence ID" value="VAW06433.1"/>
    <property type="molecule type" value="Genomic_DNA"/>
</dbReference>
<proteinExistence type="predicted"/>
<reference evidence="1" key="1">
    <citation type="submission" date="2018-06" db="EMBL/GenBank/DDBJ databases">
        <authorList>
            <person name="Zhirakovskaya E."/>
        </authorList>
    </citation>
    <scope>NUCLEOTIDE SEQUENCE</scope>
</reference>
<organism evidence="1">
    <name type="scientific">hydrothermal vent metagenome</name>
    <dbReference type="NCBI Taxonomy" id="652676"/>
    <lineage>
        <taxon>unclassified sequences</taxon>
        <taxon>metagenomes</taxon>
        <taxon>ecological metagenomes</taxon>
    </lineage>
</organism>